<dbReference type="GO" id="GO:0032259">
    <property type="term" value="P:methylation"/>
    <property type="evidence" value="ECO:0007669"/>
    <property type="project" value="UniProtKB-KW"/>
</dbReference>
<dbReference type="PANTHER" id="PTHR33841">
    <property type="entry name" value="DNA METHYLTRANSFERASE YEEA-RELATED"/>
    <property type="match status" value="1"/>
</dbReference>
<dbReference type="InterPro" id="IPR046817">
    <property type="entry name" value="MmeI_N"/>
</dbReference>
<evidence type="ECO:0000256" key="4">
    <source>
        <dbReference type="ARBA" id="ARBA00047942"/>
    </source>
</evidence>
<dbReference type="InterPro" id="IPR046818">
    <property type="entry name" value="MmeI_C"/>
</dbReference>
<proteinExistence type="predicted"/>
<evidence type="ECO:0000259" key="7">
    <source>
        <dbReference type="Pfam" id="PF20466"/>
    </source>
</evidence>
<dbReference type="GO" id="GO:0009007">
    <property type="term" value="F:site-specific DNA-methyltransferase (adenine-specific) activity"/>
    <property type="evidence" value="ECO:0007669"/>
    <property type="project" value="UniProtKB-EC"/>
</dbReference>
<dbReference type="Pfam" id="PF20473">
    <property type="entry name" value="MmeI_Mtase"/>
    <property type="match status" value="1"/>
</dbReference>
<evidence type="ECO:0000256" key="2">
    <source>
        <dbReference type="ARBA" id="ARBA00022603"/>
    </source>
</evidence>
<protein>
    <recommendedName>
        <fullName evidence="1">site-specific DNA-methyltransferase (adenine-specific)</fullName>
        <ecNumber evidence="1">2.1.1.72</ecNumber>
    </recommendedName>
</protein>
<dbReference type="Pfam" id="PF20466">
    <property type="entry name" value="MmeI_TRD"/>
    <property type="match status" value="1"/>
</dbReference>
<evidence type="ECO:0000259" key="6">
    <source>
        <dbReference type="Pfam" id="PF20465"/>
    </source>
</evidence>
<feature type="domain" description="MmeI-like helicase spacer" evidence="6">
    <location>
        <begin position="185"/>
        <end position="260"/>
    </location>
</feature>
<dbReference type="Pfam" id="PF20467">
    <property type="entry name" value="MmeI_C"/>
    <property type="match status" value="1"/>
</dbReference>
<evidence type="ECO:0000256" key="1">
    <source>
        <dbReference type="ARBA" id="ARBA00011900"/>
    </source>
</evidence>
<evidence type="ECO:0000313" key="10">
    <source>
        <dbReference type="EMBL" id="MTH69468.1"/>
    </source>
</evidence>
<reference evidence="10 11" key="1">
    <citation type="submission" date="2019-11" db="EMBL/GenBank/DDBJ databases">
        <title>Agromyces kandeliae sp. nov., isolated from mangrove soil.</title>
        <authorList>
            <person name="Wang R."/>
        </authorList>
    </citation>
    <scope>NUCLEOTIDE SEQUENCE [LARGE SCALE GENOMIC DNA]</scope>
    <source>
        <strain evidence="10 11">JCM 11433</strain>
    </source>
</reference>
<dbReference type="AlphaFoldDB" id="A0A6I3M9K5"/>
<evidence type="ECO:0000259" key="9">
    <source>
        <dbReference type="Pfam" id="PF20473"/>
    </source>
</evidence>
<name>A0A6I3M9K5_9MICO</name>
<evidence type="ECO:0000256" key="3">
    <source>
        <dbReference type="ARBA" id="ARBA00022679"/>
    </source>
</evidence>
<dbReference type="Pfam" id="PF20465">
    <property type="entry name" value="MmeI_hel"/>
    <property type="match status" value="1"/>
</dbReference>
<keyword evidence="2" id="KW-0489">Methyltransferase</keyword>
<comment type="catalytic activity">
    <reaction evidence="4">
        <text>a 2'-deoxyadenosine in DNA + S-adenosyl-L-methionine = an N(6)-methyl-2'-deoxyadenosine in DNA + S-adenosyl-L-homocysteine + H(+)</text>
        <dbReference type="Rhea" id="RHEA:15197"/>
        <dbReference type="Rhea" id="RHEA-COMP:12418"/>
        <dbReference type="Rhea" id="RHEA-COMP:12419"/>
        <dbReference type="ChEBI" id="CHEBI:15378"/>
        <dbReference type="ChEBI" id="CHEBI:57856"/>
        <dbReference type="ChEBI" id="CHEBI:59789"/>
        <dbReference type="ChEBI" id="CHEBI:90615"/>
        <dbReference type="ChEBI" id="CHEBI:90616"/>
        <dbReference type="EC" id="2.1.1.72"/>
    </reaction>
</comment>
<dbReference type="RefSeq" id="WP_155052516.1">
    <property type="nucleotide sequence ID" value="NZ_BAAAIB010000011.1"/>
</dbReference>
<accession>A0A6I3M9K5</accession>
<dbReference type="SUPFAM" id="SSF53335">
    <property type="entry name" value="S-adenosyl-L-methionine-dependent methyltransferases"/>
    <property type="match status" value="1"/>
</dbReference>
<gene>
    <name evidence="10" type="ORF">GJ743_13935</name>
</gene>
<dbReference type="PANTHER" id="PTHR33841:SF1">
    <property type="entry name" value="DNA METHYLTRANSFERASE A"/>
    <property type="match status" value="1"/>
</dbReference>
<dbReference type="InterPro" id="IPR046816">
    <property type="entry name" value="MmeI_Mtase"/>
</dbReference>
<dbReference type="InterPro" id="IPR050953">
    <property type="entry name" value="N4_N6_ade-DNA_methylase"/>
</dbReference>
<keyword evidence="3" id="KW-0808">Transferase</keyword>
<feature type="domain" description="MmeI-like DNA-methyltransferase" evidence="9">
    <location>
        <begin position="340"/>
        <end position="596"/>
    </location>
</feature>
<dbReference type="Proteomes" id="UP000433071">
    <property type="component" value="Unassembled WGS sequence"/>
</dbReference>
<dbReference type="EC" id="2.1.1.72" evidence="1"/>
<feature type="domain" description="MmeI-like C-terminal" evidence="8">
    <location>
        <begin position="833"/>
        <end position="902"/>
    </location>
</feature>
<evidence type="ECO:0000259" key="5">
    <source>
        <dbReference type="Pfam" id="PF20464"/>
    </source>
</evidence>
<keyword evidence="11" id="KW-1185">Reference proteome</keyword>
<dbReference type="InterPro" id="IPR029063">
    <property type="entry name" value="SAM-dependent_MTases_sf"/>
</dbReference>
<organism evidence="10 11">
    <name type="scientific">Agromyces bracchium</name>
    <dbReference type="NCBI Taxonomy" id="88376"/>
    <lineage>
        <taxon>Bacteria</taxon>
        <taxon>Bacillati</taxon>
        <taxon>Actinomycetota</taxon>
        <taxon>Actinomycetes</taxon>
        <taxon>Micrococcales</taxon>
        <taxon>Microbacteriaceae</taxon>
        <taxon>Agromyces</taxon>
    </lineage>
</organism>
<dbReference type="OrthoDB" id="4280289at2"/>
<sequence>MQARARAFVAAWSGESRERAEAQSWWNEFFGIFGVERRRLAIFERRARRASTGGDGSIDVFMPGVMIAEHKSLGKDGGAGTSQAVDYLEGGDIAAHEFPRYIVSADFETFTLTDLESDDPPLTFQLKDLPKHVQRFAFLAGYEAPKRLSSESEAVSIRAAREMGKLYDALLGDRSPEDNSDEAEDAAIFMTRLLFLLYGDDVVGLWEPGLFESYVKNRTSEDGSDVGAAIATLFQVLDTKDRRKVPEELSAFPYANGGLFRKRLDIPFFDRGMRDALIAATEIDWSGISPAIFGSLFQGMSSREERRRSGSHYTTETNILKVLRPLFLDELEDRLQRWWSSVPELEKLRKELGTYRFLDPACGAGNFLIVAYREMADLEFRIIKRIRELRGEVDYALDSTWGLMVQPEHFGGIELNWWPVKIAETAMFLTQHKVTQRLGEIGEPPQILPIGDAAHIVHGDALTTDWNTAVAATDRTFVFGNPPFHGHKERSKEEAANLRTAWGRDYNGNLDFVTAWHAKALEYLKGRPLARFAFVTTNSIVMGQSVAALFKPIYADGWRIAFAHRTFEWQSEAFGAAAVHCVIVGFDKGTTPPRLFTYVGGRGQPLELAVGRINAYLLDLDEVFVDGAAMPLSSSLAVVSSGSNPIDFGQLILNEAGYAEASADPVAAKYLRPFSNGEDFINGLQRWCLWLKDLDPSDVGRSEVLKRRLTTSAEKRSSSGRAATIKLAAIPHLFGEDRQPDERFLAFPQTFAESRRFMTVGYMDPSTIIGMKIYWTVDPTGLQFAIASTSMMITWQKTVGGRLKSDPSFSNTLVWNTFPLRQLTDGERGRLIDAGKKVLEARNDAPGRTLADLYNPLAMPKSLVDAHLALDRAMDATFGFRKAPTDLERQKRLFERYVEMTRAGELEIPIADGAAKRRRRGARPKVT</sequence>
<feature type="domain" description="MmeI-like target recognition" evidence="7">
    <location>
        <begin position="621"/>
        <end position="822"/>
    </location>
</feature>
<dbReference type="EMBL" id="WMLB01000031">
    <property type="protein sequence ID" value="MTH69468.1"/>
    <property type="molecule type" value="Genomic_DNA"/>
</dbReference>
<dbReference type="InterPro" id="IPR046819">
    <property type="entry name" value="MmeI_hel"/>
</dbReference>
<dbReference type="InterPro" id="IPR046820">
    <property type="entry name" value="MmeI_TRD"/>
</dbReference>
<evidence type="ECO:0000313" key="11">
    <source>
        <dbReference type="Proteomes" id="UP000433071"/>
    </source>
</evidence>
<comment type="caution">
    <text evidence="10">The sequence shown here is derived from an EMBL/GenBank/DDBJ whole genome shotgun (WGS) entry which is preliminary data.</text>
</comment>
<dbReference type="Gene3D" id="3.40.50.150">
    <property type="entry name" value="Vaccinia Virus protein VP39"/>
    <property type="match status" value="1"/>
</dbReference>
<dbReference type="Pfam" id="PF20464">
    <property type="entry name" value="MmeI_N"/>
    <property type="match status" value="1"/>
</dbReference>
<feature type="domain" description="MmeI-like N-terminal" evidence="5">
    <location>
        <begin position="4"/>
        <end position="171"/>
    </location>
</feature>
<evidence type="ECO:0000259" key="8">
    <source>
        <dbReference type="Pfam" id="PF20467"/>
    </source>
</evidence>